<accession>A0A074RLB0</accession>
<reference evidence="1 2" key="1">
    <citation type="submission" date="2013-12" db="EMBL/GenBank/DDBJ databases">
        <authorList>
            <person name="Cubeta M."/>
            <person name="Pakala S."/>
            <person name="Fedorova N."/>
            <person name="Thomas E."/>
            <person name="Dean R."/>
            <person name="Jabaji S."/>
            <person name="Neate S."/>
            <person name="Toda T."/>
            <person name="Tavantzis S."/>
            <person name="Vilgalys R."/>
            <person name="Bharathan N."/>
            <person name="Pakala S."/>
            <person name="Losada L.S."/>
            <person name="Zafar N."/>
            <person name="Nierman W."/>
        </authorList>
    </citation>
    <scope>NUCLEOTIDE SEQUENCE [LARGE SCALE GENOMIC DNA]</scope>
    <source>
        <strain evidence="1 2">123E</strain>
    </source>
</reference>
<evidence type="ECO:0008006" key="3">
    <source>
        <dbReference type="Google" id="ProtNLM"/>
    </source>
</evidence>
<dbReference type="STRING" id="1423351.A0A074RLB0"/>
<dbReference type="InterPro" id="IPR035992">
    <property type="entry name" value="Ricin_B-like_lectins"/>
</dbReference>
<dbReference type="HOGENOM" id="CLU_130519_0_0_1"/>
<dbReference type="Gene3D" id="2.80.10.50">
    <property type="match status" value="1"/>
</dbReference>
<sequence length="137" mass="15167">MSIESGNYRITNVRFANLAFLADGDQSTPITADNNGGRDGEVWILSKQGNGKYNITNKAYQNAAWSSRPTAGQDVLVKSSGIQWDILETNNKAEYTINPYNDTDLYWSLSDNQVGTAVTLVKAATSDKKVHWKFEKA</sequence>
<gene>
    <name evidence="1" type="ORF">V565_263460</name>
</gene>
<dbReference type="OrthoDB" id="3266227at2759"/>
<dbReference type="EMBL" id="AZST01001709">
    <property type="protein sequence ID" value="KEP45528.1"/>
    <property type="molecule type" value="Genomic_DNA"/>
</dbReference>
<comment type="caution">
    <text evidence="1">The sequence shown here is derived from an EMBL/GenBank/DDBJ whole genome shotgun (WGS) entry which is preliminary data.</text>
</comment>
<proteinExistence type="predicted"/>
<dbReference type="Proteomes" id="UP000027456">
    <property type="component" value="Unassembled WGS sequence"/>
</dbReference>
<evidence type="ECO:0000313" key="1">
    <source>
        <dbReference type="EMBL" id="KEP45528.1"/>
    </source>
</evidence>
<keyword evidence="2" id="KW-1185">Reference proteome</keyword>
<evidence type="ECO:0000313" key="2">
    <source>
        <dbReference type="Proteomes" id="UP000027456"/>
    </source>
</evidence>
<organism evidence="1 2">
    <name type="scientific">Rhizoctonia solani 123E</name>
    <dbReference type="NCBI Taxonomy" id="1423351"/>
    <lineage>
        <taxon>Eukaryota</taxon>
        <taxon>Fungi</taxon>
        <taxon>Dikarya</taxon>
        <taxon>Basidiomycota</taxon>
        <taxon>Agaricomycotina</taxon>
        <taxon>Agaricomycetes</taxon>
        <taxon>Cantharellales</taxon>
        <taxon>Ceratobasidiaceae</taxon>
        <taxon>Rhizoctonia</taxon>
    </lineage>
</organism>
<name>A0A074RLB0_9AGAM</name>
<dbReference type="SUPFAM" id="SSF50370">
    <property type="entry name" value="Ricin B-like lectins"/>
    <property type="match status" value="1"/>
</dbReference>
<protein>
    <recommendedName>
        <fullName evidence="3">Ricin B lectin domain-containing protein</fullName>
    </recommendedName>
</protein>
<dbReference type="AlphaFoldDB" id="A0A074RLB0"/>